<name>A0A963Z7R8_9PROT</name>
<dbReference type="AlphaFoldDB" id="A0A963Z7R8"/>
<keyword evidence="3" id="KW-1185">Reference proteome</keyword>
<gene>
    <name evidence="2" type="ORF">ACELLULO517_24360</name>
</gene>
<protein>
    <recommendedName>
        <fullName evidence="4">Glycine zipper domain-containing protein</fullName>
    </recommendedName>
</protein>
<dbReference type="Proteomes" id="UP000721844">
    <property type="component" value="Unassembled WGS sequence"/>
</dbReference>
<sequence length="75" mass="6593">MKVISIRAVVLALALGSTALSLSACGHSPLTRALTGGAIGAGAGALVGGATGGNAGTGALVGGGIGAAGGALTAH</sequence>
<comment type="caution">
    <text evidence="2">The sequence shown here is derived from an EMBL/GenBank/DDBJ whole genome shotgun (WGS) entry which is preliminary data.</text>
</comment>
<proteinExistence type="predicted"/>
<reference evidence="2 3" key="1">
    <citation type="journal article" date="2021" name="Microorganisms">
        <title>Acidisoma silvae sp. nov. and Acidisomacellulosilytica sp. nov., Two Acidophilic Bacteria Isolated from Decaying Wood, Hydrolyzing Cellulose and Producing Poly-3-hydroxybutyrate.</title>
        <authorList>
            <person name="Mieszkin S."/>
            <person name="Pouder E."/>
            <person name="Uroz S."/>
            <person name="Simon-Colin C."/>
            <person name="Alain K."/>
        </authorList>
    </citation>
    <scope>NUCLEOTIDE SEQUENCE [LARGE SCALE GENOMIC DNA]</scope>
    <source>
        <strain evidence="2 3">HW T5.17</strain>
    </source>
</reference>
<dbReference type="PROSITE" id="PS51257">
    <property type="entry name" value="PROKAR_LIPOPROTEIN"/>
    <property type="match status" value="1"/>
</dbReference>
<evidence type="ECO:0000256" key="1">
    <source>
        <dbReference type="SAM" id="SignalP"/>
    </source>
</evidence>
<evidence type="ECO:0000313" key="3">
    <source>
        <dbReference type="Proteomes" id="UP000721844"/>
    </source>
</evidence>
<accession>A0A963Z7R8</accession>
<dbReference type="RefSeq" id="WP_227310058.1">
    <property type="nucleotide sequence ID" value="NZ_JAESVA010000013.1"/>
</dbReference>
<keyword evidence="1" id="KW-0732">Signal</keyword>
<evidence type="ECO:0000313" key="2">
    <source>
        <dbReference type="EMBL" id="MCB8883403.1"/>
    </source>
</evidence>
<feature type="chain" id="PRO_5036878883" description="Glycine zipper domain-containing protein" evidence="1">
    <location>
        <begin position="24"/>
        <end position="75"/>
    </location>
</feature>
<dbReference type="EMBL" id="JAESVA010000013">
    <property type="protein sequence ID" value="MCB8883403.1"/>
    <property type="molecule type" value="Genomic_DNA"/>
</dbReference>
<organism evidence="2 3">
    <name type="scientific">Acidisoma cellulosilyticum</name>
    <dbReference type="NCBI Taxonomy" id="2802395"/>
    <lineage>
        <taxon>Bacteria</taxon>
        <taxon>Pseudomonadati</taxon>
        <taxon>Pseudomonadota</taxon>
        <taxon>Alphaproteobacteria</taxon>
        <taxon>Acetobacterales</taxon>
        <taxon>Acidocellaceae</taxon>
        <taxon>Acidisoma</taxon>
    </lineage>
</organism>
<evidence type="ECO:0008006" key="4">
    <source>
        <dbReference type="Google" id="ProtNLM"/>
    </source>
</evidence>
<feature type="signal peptide" evidence="1">
    <location>
        <begin position="1"/>
        <end position="23"/>
    </location>
</feature>